<dbReference type="InterPro" id="IPR000990">
    <property type="entry name" value="Innexin"/>
</dbReference>
<dbReference type="GO" id="GO:0005243">
    <property type="term" value="F:gap junction channel activity"/>
    <property type="evidence" value="ECO:0007669"/>
    <property type="project" value="TreeGrafter"/>
</dbReference>
<organism evidence="13">
    <name type="scientific">Timema californicum</name>
    <name type="common">California timema</name>
    <name type="synonym">Walking stick</name>
    <dbReference type="NCBI Taxonomy" id="61474"/>
    <lineage>
        <taxon>Eukaryota</taxon>
        <taxon>Metazoa</taxon>
        <taxon>Ecdysozoa</taxon>
        <taxon>Arthropoda</taxon>
        <taxon>Hexapoda</taxon>
        <taxon>Insecta</taxon>
        <taxon>Pterygota</taxon>
        <taxon>Neoptera</taxon>
        <taxon>Polyneoptera</taxon>
        <taxon>Phasmatodea</taxon>
        <taxon>Timematodea</taxon>
        <taxon>Timematoidea</taxon>
        <taxon>Timematidae</taxon>
        <taxon>Timema</taxon>
    </lineage>
</organism>
<proteinExistence type="inferred from homology"/>
<feature type="transmembrane region" description="Helical" evidence="12">
    <location>
        <begin position="126"/>
        <end position="145"/>
    </location>
</feature>
<feature type="transmembrane region" description="Helical" evidence="12">
    <location>
        <begin position="275"/>
        <end position="295"/>
    </location>
</feature>
<evidence type="ECO:0000256" key="10">
    <source>
        <dbReference type="ARBA" id="ARBA00023136"/>
    </source>
</evidence>
<comment type="function">
    <text evidence="12">Structural component of the gap junctions.</text>
</comment>
<comment type="similarity">
    <text evidence="12">Belongs to the pannexin family.</text>
</comment>
<protein>
    <recommendedName>
        <fullName evidence="12">Innexin</fullName>
    </recommendedName>
</protein>
<evidence type="ECO:0000256" key="9">
    <source>
        <dbReference type="ARBA" id="ARBA00023065"/>
    </source>
</evidence>
<feature type="transmembrane region" description="Helical" evidence="12">
    <location>
        <begin position="206"/>
        <end position="228"/>
    </location>
</feature>
<keyword evidence="8 12" id="KW-1133">Transmembrane helix</keyword>
<sequence length="459" mass="52520">MRNSSYFSTISLVGIPLTKTGALLTDTRSRSALTDLHSEQVNSCYNILGFSFLPSILFFKYCSDEESADKANSATGSLTVGRGLSDFPHAVRHIGITVPCRIGGLKDYLKWQDIVVDSAVFRLHNLFTTVLLLTCSLIITATQFVGNPIQCIVGKELPNHVINTYCWITSTFSMPDAFLRQVGSEVAHPGVANDFGDEDAKKYYTYYQWVCFVLFFQAVMCYTPKWIWDSCEGGLMRTIVMGLNIGLCKEEEKCKKKKVLIDYLLRHIKRHNMYAIRYFLCEALCLVNIISQLYFMNHFFDGEFFSYGLRVMAFSEQAQEDRVDPMVYVFPRVTKCTFHKYGASGTIQKHDSLCILPLNIVNEKTYIFIWFWYIILAVILSFLLIYRAVILCIPSVRPRLLHARNRMVPREVTEAISRKTDVGDWWILYMLGQNMDALIYKEVVSELAKKIETAASNNP</sequence>
<dbReference type="AlphaFoldDB" id="A0A7R9P9P6"/>
<evidence type="ECO:0000256" key="12">
    <source>
        <dbReference type="RuleBase" id="RU010713"/>
    </source>
</evidence>
<evidence type="ECO:0000256" key="8">
    <source>
        <dbReference type="ARBA" id="ARBA00022989"/>
    </source>
</evidence>
<dbReference type="Pfam" id="PF00876">
    <property type="entry name" value="Innexin"/>
    <property type="match status" value="1"/>
</dbReference>
<evidence type="ECO:0000256" key="1">
    <source>
        <dbReference type="ARBA" id="ARBA00004610"/>
    </source>
</evidence>
<evidence type="ECO:0000256" key="5">
    <source>
        <dbReference type="ARBA" id="ARBA00022692"/>
    </source>
</evidence>
<keyword evidence="9 12" id="KW-0406">Ion transport</keyword>
<keyword evidence="3 12" id="KW-0813">Transport</keyword>
<evidence type="ECO:0000256" key="11">
    <source>
        <dbReference type="ARBA" id="ARBA00023303"/>
    </source>
</evidence>
<evidence type="ECO:0000256" key="2">
    <source>
        <dbReference type="ARBA" id="ARBA00004651"/>
    </source>
</evidence>
<accession>A0A7R9P9P6</accession>
<evidence type="ECO:0000313" key="13">
    <source>
        <dbReference type="EMBL" id="CAD7575297.1"/>
    </source>
</evidence>
<evidence type="ECO:0000256" key="7">
    <source>
        <dbReference type="ARBA" id="ARBA00022949"/>
    </source>
</evidence>
<dbReference type="GO" id="GO:0034220">
    <property type="term" value="P:monoatomic ion transmembrane transport"/>
    <property type="evidence" value="ECO:0007669"/>
    <property type="project" value="UniProtKB-KW"/>
</dbReference>
<keyword evidence="4" id="KW-1003">Cell membrane</keyword>
<gene>
    <name evidence="12" type="primary">inx</name>
    <name evidence="13" type="ORF">TCMB3V08_LOCUS7893</name>
</gene>
<dbReference type="PANTHER" id="PTHR11893">
    <property type="entry name" value="INNEXIN"/>
    <property type="match status" value="1"/>
</dbReference>
<evidence type="ECO:0000256" key="6">
    <source>
        <dbReference type="ARBA" id="ARBA00022868"/>
    </source>
</evidence>
<comment type="subcellular location">
    <subcellularLocation>
        <location evidence="1">Cell junction</location>
        <location evidence="1">Gap junction</location>
    </subcellularLocation>
    <subcellularLocation>
        <location evidence="2 12">Cell membrane</location>
        <topology evidence="2 12">Multi-pass membrane protein</topology>
    </subcellularLocation>
</comment>
<keyword evidence="10 12" id="KW-0472">Membrane</keyword>
<dbReference type="GO" id="GO:0005886">
    <property type="term" value="C:plasma membrane"/>
    <property type="evidence" value="ECO:0007669"/>
    <property type="project" value="UniProtKB-SubCell"/>
</dbReference>
<name>A0A7R9P9P6_TIMCA</name>
<dbReference type="PROSITE" id="PS51013">
    <property type="entry name" value="PANNEXIN"/>
    <property type="match status" value="1"/>
</dbReference>
<dbReference type="PANTHER" id="PTHR11893:SF39">
    <property type="entry name" value="INNEXIN INX1"/>
    <property type="match status" value="1"/>
</dbReference>
<keyword evidence="11 12" id="KW-0407">Ion channel</keyword>
<dbReference type="PRINTS" id="PR01262">
    <property type="entry name" value="INNEXIN"/>
</dbReference>
<keyword evidence="7" id="KW-0965">Cell junction</keyword>
<dbReference type="GO" id="GO:0005921">
    <property type="term" value="C:gap junction"/>
    <property type="evidence" value="ECO:0007669"/>
    <property type="project" value="UniProtKB-SubCell"/>
</dbReference>
<feature type="transmembrane region" description="Helical" evidence="12">
    <location>
        <begin position="367"/>
        <end position="389"/>
    </location>
</feature>
<dbReference type="EMBL" id="OE183079">
    <property type="protein sequence ID" value="CAD7575297.1"/>
    <property type="molecule type" value="Genomic_DNA"/>
</dbReference>
<keyword evidence="6" id="KW-0303">Gap junction</keyword>
<evidence type="ECO:0000256" key="4">
    <source>
        <dbReference type="ARBA" id="ARBA00022475"/>
    </source>
</evidence>
<reference evidence="13" key="1">
    <citation type="submission" date="2020-11" db="EMBL/GenBank/DDBJ databases">
        <authorList>
            <person name="Tran Van P."/>
        </authorList>
    </citation>
    <scope>NUCLEOTIDE SEQUENCE</scope>
</reference>
<evidence type="ECO:0000256" key="3">
    <source>
        <dbReference type="ARBA" id="ARBA00022448"/>
    </source>
</evidence>
<keyword evidence="5 12" id="KW-0812">Transmembrane</keyword>